<keyword evidence="13" id="KW-1185">Reference proteome</keyword>
<evidence type="ECO:0000313" key="13">
    <source>
        <dbReference type="Proteomes" id="UP001202328"/>
    </source>
</evidence>
<comment type="similarity">
    <text evidence="3 9">Belongs to the hexokinase family.</text>
</comment>
<dbReference type="InterPro" id="IPR043129">
    <property type="entry name" value="ATPase_NBD"/>
</dbReference>
<comment type="caution">
    <text evidence="12">The sequence shown here is derived from an EMBL/GenBank/DDBJ whole genome shotgun (WGS) entry which is preliminary data.</text>
</comment>
<dbReference type="Proteomes" id="UP001202328">
    <property type="component" value="Unassembled WGS sequence"/>
</dbReference>
<dbReference type="GO" id="GO:0005739">
    <property type="term" value="C:mitochondrion"/>
    <property type="evidence" value="ECO:0007669"/>
    <property type="project" value="TreeGrafter"/>
</dbReference>
<organism evidence="12 13">
    <name type="scientific">Papaver atlanticum</name>
    <dbReference type="NCBI Taxonomy" id="357466"/>
    <lineage>
        <taxon>Eukaryota</taxon>
        <taxon>Viridiplantae</taxon>
        <taxon>Streptophyta</taxon>
        <taxon>Embryophyta</taxon>
        <taxon>Tracheophyta</taxon>
        <taxon>Spermatophyta</taxon>
        <taxon>Magnoliopsida</taxon>
        <taxon>Ranunculales</taxon>
        <taxon>Papaveraceae</taxon>
        <taxon>Papaveroideae</taxon>
        <taxon>Papaver</taxon>
    </lineage>
</organism>
<dbReference type="PROSITE" id="PS51748">
    <property type="entry name" value="HEXOKINASE_2"/>
    <property type="match status" value="1"/>
</dbReference>
<comment type="pathway">
    <text evidence="1">Carbohydrate degradation; glycolysis; D-glyceraldehyde 3-phosphate and glycerone phosphate from D-glucose: step 1/4.</text>
</comment>
<evidence type="ECO:0000256" key="7">
    <source>
        <dbReference type="ARBA" id="ARBA00022840"/>
    </source>
</evidence>
<dbReference type="Gene3D" id="3.40.367.20">
    <property type="match status" value="1"/>
</dbReference>
<evidence type="ECO:0000256" key="2">
    <source>
        <dbReference type="ARBA" id="ARBA00005028"/>
    </source>
</evidence>
<dbReference type="Pfam" id="PF00349">
    <property type="entry name" value="Hexokinase_1"/>
    <property type="match status" value="1"/>
</dbReference>
<dbReference type="InterPro" id="IPR022673">
    <property type="entry name" value="Hexokinase_C"/>
</dbReference>
<dbReference type="PROSITE" id="PS00378">
    <property type="entry name" value="HEXOKINASE_1"/>
    <property type="match status" value="1"/>
</dbReference>
<dbReference type="InterPro" id="IPR001312">
    <property type="entry name" value="Hexokinase"/>
</dbReference>
<feature type="domain" description="Hexokinase C-terminal" evidence="11">
    <location>
        <begin position="217"/>
        <end position="465"/>
    </location>
</feature>
<dbReference type="PANTHER" id="PTHR19443">
    <property type="entry name" value="HEXOKINASE"/>
    <property type="match status" value="1"/>
</dbReference>
<dbReference type="AlphaFoldDB" id="A0AAD4XDI1"/>
<accession>A0AAD4XDI1</accession>
<evidence type="ECO:0000256" key="3">
    <source>
        <dbReference type="ARBA" id="ARBA00009225"/>
    </source>
</evidence>
<dbReference type="GO" id="GO:0004340">
    <property type="term" value="F:glucokinase activity"/>
    <property type="evidence" value="ECO:0007669"/>
    <property type="project" value="TreeGrafter"/>
</dbReference>
<dbReference type="Gene3D" id="3.30.420.40">
    <property type="match status" value="1"/>
</dbReference>
<evidence type="ECO:0000259" key="10">
    <source>
        <dbReference type="Pfam" id="PF00349"/>
    </source>
</evidence>
<dbReference type="EMBL" id="JAJJMB010010711">
    <property type="protein sequence ID" value="KAI3906872.1"/>
    <property type="molecule type" value="Genomic_DNA"/>
</dbReference>
<reference evidence="12" key="1">
    <citation type="submission" date="2022-04" db="EMBL/GenBank/DDBJ databases">
        <title>A functionally conserved STORR gene fusion in Papaver species that diverged 16.8 million years ago.</title>
        <authorList>
            <person name="Catania T."/>
        </authorList>
    </citation>
    <scope>NUCLEOTIDE SEQUENCE</scope>
    <source>
        <strain evidence="12">S-188037</strain>
    </source>
</reference>
<dbReference type="GO" id="GO:0005829">
    <property type="term" value="C:cytosol"/>
    <property type="evidence" value="ECO:0007669"/>
    <property type="project" value="TreeGrafter"/>
</dbReference>
<dbReference type="FunFam" id="3.30.420.40:FF:000034">
    <property type="entry name" value="Phosphotransferase"/>
    <property type="match status" value="1"/>
</dbReference>
<evidence type="ECO:0000256" key="9">
    <source>
        <dbReference type="RuleBase" id="RU362007"/>
    </source>
</evidence>
<dbReference type="PRINTS" id="PR00475">
    <property type="entry name" value="HEXOKINASE"/>
</dbReference>
<keyword evidence="7 9" id="KW-0067">ATP-binding</keyword>
<evidence type="ECO:0000256" key="5">
    <source>
        <dbReference type="ARBA" id="ARBA00022741"/>
    </source>
</evidence>
<protein>
    <recommendedName>
        <fullName evidence="9">Phosphotransferase</fullName>
        <ecNumber evidence="9">2.7.1.-</ecNumber>
    </recommendedName>
</protein>
<keyword evidence="8 9" id="KW-0324">Glycolysis</keyword>
<keyword evidence="6 9" id="KW-0418">Kinase</keyword>
<proteinExistence type="inferred from homology"/>
<keyword evidence="5 9" id="KW-0547">Nucleotide-binding</keyword>
<name>A0AAD4XDI1_9MAGN</name>
<dbReference type="EC" id="2.7.1.-" evidence="9"/>
<evidence type="ECO:0000256" key="6">
    <source>
        <dbReference type="ARBA" id="ARBA00022777"/>
    </source>
</evidence>
<evidence type="ECO:0000256" key="4">
    <source>
        <dbReference type="ARBA" id="ARBA00022679"/>
    </source>
</evidence>
<dbReference type="Pfam" id="PF03727">
    <property type="entry name" value="Hexokinase_2"/>
    <property type="match status" value="1"/>
</dbReference>
<dbReference type="SUPFAM" id="SSF53067">
    <property type="entry name" value="Actin-like ATPase domain"/>
    <property type="match status" value="2"/>
</dbReference>
<dbReference type="GO" id="GO:0001678">
    <property type="term" value="P:intracellular glucose homeostasis"/>
    <property type="evidence" value="ECO:0007669"/>
    <property type="project" value="InterPro"/>
</dbReference>
<evidence type="ECO:0000256" key="8">
    <source>
        <dbReference type="ARBA" id="ARBA00023152"/>
    </source>
</evidence>
<evidence type="ECO:0000313" key="12">
    <source>
        <dbReference type="EMBL" id="KAI3906872.1"/>
    </source>
</evidence>
<gene>
    <name evidence="12" type="ORF">MKW98_004922</name>
</gene>
<sequence>MAGSSSSISEKSILENLQTDCATPLNVIRNIADSMITRMKNGLDHGGSDLQMLLSYVNSLPTGQEKGLFYALDLGGTNFRVLRVQLDGEGNVVVKKKSWEIPEDRRTGTQEGLFGFIASGIAEFIVEEFEKYKIPLDTKRGIGFTFSFPIKQTSINEGTLIEWTKGFNISDTIGKDVVACLKEAIVVKQLDMFSVTALVNDSVGAIAGARYKDSDVKVAVILGTGTNACYIERMDAIPKIIRQGNPIPLAGNTIINTEWGAFADQGVLPLTEFDQHLSTDSDEGRIYEKMISGKYLGVLVSKILLKMAESENLFGKEYTAPVLRQTLLNPSFTCVFNCGHSTKDLNDLQSDSSGGLETVGLILNERLKVQTSLDVRRTVVNVIDTIVKRAARLAGAGIVAILKKMEQDTPGLIYDKRTVVAIDGSLYEQYQQYQLYLKEVVTELLGPFVVIKQFPDASGVGAALLSGIH</sequence>
<keyword evidence="4 9" id="KW-0808">Transferase</keyword>
<dbReference type="GO" id="GO:0006096">
    <property type="term" value="P:glycolytic process"/>
    <property type="evidence" value="ECO:0007669"/>
    <property type="project" value="UniProtKB-KW"/>
</dbReference>
<dbReference type="PANTHER" id="PTHR19443:SF63">
    <property type="entry name" value="HEXOKINASE-LIKE 1 PROTEIN-RELATED"/>
    <property type="match status" value="1"/>
</dbReference>
<evidence type="ECO:0000259" key="11">
    <source>
        <dbReference type="Pfam" id="PF03727"/>
    </source>
</evidence>
<dbReference type="InterPro" id="IPR019807">
    <property type="entry name" value="Hexokinase_BS"/>
</dbReference>
<dbReference type="GO" id="GO:0006006">
    <property type="term" value="P:glucose metabolic process"/>
    <property type="evidence" value="ECO:0007669"/>
    <property type="project" value="TreeGrafter"/>
</dbReference>
<dbReference type="InterPro" id="IPR022672">
    <property type="entry name" value="Hexokinase_N"/>
</dbReference>
<dbReference type="GO" id="GO:0005524">
    <property type="term" value="F:ATP binding"/>
    <property type="evidence" value="ECO:0007669"/>
    <property type="project" value="UniProtKB-UniRule"/>
</dbReference>
<comment type="pathway">
    <text evidence="2">Carbohydrate metabolism; hexose metabolism.</text>
</comment>
<feature type="domain" description="Hexokinase N-terminal" evidence="10">
    <location>
        <begin position="14"/>
        <end position="211"/>
    </location>
</feature>
<evidence type="ECO:0000256" key="1">
    <source>
        <dbReference type="ARBA" id="ARBA00004888"/>
    </source>
</evidence>
<dbReference type="GO" id="GO:0005536">
    <property type="term" value="F:D-glucose binding"/>
    <property type="evidence" value="ECO:0007669"/>
    <property type="project" value="InterPro"/>
</dbReference>
<dbReference type="GO" id="GO:0008865">
    <property type="term" value="F:fructokinase activity"/>
    <property type="evidence" value="ECO:0007669"/>
    <property type="project" value="TreeGrafter"/>
</dbReference>